<dbReference type="OrthoDB" id="285599at2759"/>
<sequence length="319" mass="36793">MNQVKKDQANPLQQSYEQSRVGVAFGDDFEKGPVSFRAEAHFNEQKAIDQYDYLKNIVGDHIDIDWSLVCFLRYQPGKKEALIESITKIKDRPRFEAFECKIHSDETYVYFSVKLREDEESKLKGGLELILENGLREMVKNQDNYLNFEFDANYDFDQLVQAVSKGERVGAAFLRQIRAELNLFLTKNFYQGIEKFVSGIDKEALESPPLAFLKHFKNLDMDLRFRSTDELPQVIKNQMIFGEEFQTLAQEELQLPINRTKQINAIMDAAADNGFIYFTISDLCAVKIESHTPKLSTFLTKYGKYLAKLVGLGEFVPEV</sequence>
<dbReference type="EMBL" id="CAJJDN010000024">
    <property type="protein sequence ID" value="CAD8068748.1"/>
    <property type="molecule type" value="Genomic_DNA"/>
</dbReference>
<organism evidence="1 2">
    <name type="scientific">Paramecium sonneborni</name>
    <dbReference type="NCBI Taxonomy" id="65129"/>
    <lineage>
        <taxon>Eukaryota</taxon>
        <taxon>Sar</taxon>
        <taxon>Alveolata</taxon>
        <taxon>Ciliophora</taxon>
        <taxon>Intramacronucleata</taxon>
        <taxon>Oligohymenophorea</taxon>
        <taxon>Peniculida</taxon>
        <taxon>Parameciidae</taxon>
        <taxon>Paramecium</taxon>
    </lineage>
</organism>
<keyword evidence="2" id="KW-1185">Reference proteome</keyword>
<name>A0A8S1LKN7_9CILI</name>
<comment type="caution">
    <text evidence="1">The sequence shown here is derived from an EMBL/GenBank/DDBJ whole genome shotgun (WGS) entry which is preliminary data.</text>
</comment>
<reference evidence="1" key="1">
    <citation type="submission" date="2021-01" db="EMBL/GenBank/DDBJ databases">
        <authorList>
            <consortium name="Genoscope - CEA"/>
            <person name="William W."/>
        </authorList>
    </citation>
    <scope>NUCLEOTIDE SEQUENCE</scope>
</reference>
<dbReference type="Proteomes" id="UP000692954">
    <property type="component" value="Unassembled WGS sequence"/>
</dbReference>
<evidence type="ECO:0000313" key="2">
    <source>
        <dbReference type="Proteomes" id="UP000692954"/>
    </source>
</evidence>
<protein>
    <submittedName>
        <fullName evidence="1">Uncharacterized protein</fullName>
    </submittedName>
</protein>
<dbReference type="AlphaFoldDB" id="A0A8S1LKN7"/>
<gene>
    <name evidence="1" type="ORF">PSON_ATCC_30995.1.T0240320</name>
</gene>
<accession>A0A8S1LKN7</accession>
<proteinExistence type="predicted"/>
<evidence type="ECO:0000313" key="1">
    <source>
        <dbReference type="EMBL" id="CAD8068748.1"/>
    </source>
</evidence>